<organism evidence="5 6">
    <name type="scientific">Trichobilharzia regenti</name>
    <name type="common">Nasal bird schistosome</name>
    <dbReference type="NCBI Taxonomy" id="157069"/>
    <lineage>
        <taxon>Eukaryota</taxon>
        <taxon>Metazoa</taxon>
        <taxon>Spiralia</taxon>
        <taxon>Lophotrochozoa</taxon>
        <taxon>Platyhelminthes</taxon>
        <taxon>Trematoda</taxon>
        <taxon>Digenea</taxon>
        <taxon>Strigeidida</taxon>
        <taxon>Schistosomatoidea</taxon>
        <taxon>Schistosomatidae</taxon>
        <taxon>Trichobilharzia</taxon>
    </lineage>
</organism>
<evidence type="ECO:0000256" key="4">
    <source>
        <dbReference type="ARBA" id="ARBA00022737"/>
    </source>
</evidence>
<comment type="similarity">
    <text evidence="1">Belongs to the protein prenyltransferase subunit alpha family.</text>
</comment>
<keyword evidence="4" id="KW-0677">Repeat</keyword>
<sequence>MDFDVTSFLDSLQKAVDICTEYDVIPHVADEHHQYLVICDNAFGLCDCTINSVFCRYTDFSEFIPHNLLNYLLLIAPNTTTFWNYRRQSLLTSSDAKELANAEIKFTQLILSRYPRSNETILYRQWIVEKCNYLQDDEFLLNELKLCNRIADKYRCNYGLWQYRRFLLSHAIPQIYDIELKHMNDWLEKHPTDTSGWSYLFTVLNSLLNHSVLTSTSNSSSSSSLSTSTLLNNQLQLESVKDILKRYFEKVHNILKLYPERESVWTFRRQLVTLWLQLHQNHIHENRDIENIHSLLNEVEPLSPKSLNIINKLKASYDKLFHGLSFNEFLSWSHKNNLCKEPSSLKWVDLLLLRYLFWLSERITDLYIIQ</sequence>
<accession>A0AA85J7V9</accession>
<evidence type="ECO:0000256" key="1">
    <source>
        <dbReference type="ARBA" id="ARBA00006734"/>
    </source>
</evidence>
<dbReference type="Gene3D" id="1.25.40.120">
    <property type="entry name" value="Protein prenylyltransferase"/>
    <property type="match status" value="1"/>
</dbReference>
<dbReference type="GO" id="GO:0008318">
    <property type="term" value="F:protein prenyltransferase activity"/>
    <property type="evidence" value="ECO:0007669"/>
    <property type="project" value="InterPro"/>
</dbReference>
<evidence type="ECO:0000256" key="3">
    <source>
        <dbReference type="ARBA" id="ARBA00022679"/>
    </source>
</evidence>
<dbReference type="WBParaSite" id="TREG1_130400.1">
    <property type="protein sequence ID" value="TREG1_130400.1"/>
    <property type="gene ID" value="TREG1_130400"/>
</dbReference>
<dbReference type="InterPro" id="IPR002088">
    <property type="entry name" value="Prenyl_trans_a"/>
</dbReference>
<reference evidence="6" key="2">
    <citation type="submission" date="2023-11" db="UniProtKB">
        <authorList>
            <consortium name="WormBaseParasite"/>
        </authorList>
    </citation>
    <scope>IDENTIFICATION</scope>
</reference>
<reference evidence="5" key="1">
    <citation type="submission" date="2022-06" db="EMBL/GenBank/DDBJ databases">
        <authorList>
            <person name="Berger JAMES D."/>
            <person name="Berger JAMES D."/>
        </authorList>
    </citation>
    <scope>NUCLEOTIDE SEQUENCE [LARGE SCALE GENOMIC DNA]</scope>
</reference>
<evidence type="ECO:0000313" key="6">
    <source>
        <dbReference type="WBParaSite" id="TREG1_130400.1"/>
    </source>
</evidence>
<proteinExistence type="inferred from homology"/>
<dbReference type="PANTHER" id="PTHR11129">
    <property type="entry name" value="PROTEIN FARNESYLTRANSFERASE ALPHA SUBUNIT/RAB GERANYLGERANYL TRANSFERASE ALPHA SUBUNIT"/>
    <property type="match status" value="1"/>
</dbReference>
<dbReference type="AlphaFoldDB" id="A0AA85J7V9"/>
<protein>
    <submittedName>
        <fullName evidence="6">Uncharacterized protein</fullName>
    </submittedName>
</protein>
<keyword evidence="3" id="KW-0808">Transferase</keyword>
<dbReference type="PANTHER" id="PTHR11129:SF3">
    <property type="entry name" value="PROTEIN PRENYLTRANSFERASE ALPHA SUBUNIT REPEAT-CONTAINING PROTEIN 1"/>
    <property type="match status" value="1"/>
</dbReference>
<evidence type="ECO:0000313" key="5">
    <source>
        <dbReference type="Proteomes" id="UP000050795"/>
    </source>
</evidence>
<dbReference type="GO" id="GO:0005737">
    <property type="term" value="C:cytoplasm"/>
    <property type="evidence" value="ECO:0007669"/>
    <property type="project" value="TreeGrafter"/>
</dbReference>
<dbReference type="Proteomes" id="UP000050795">
    <property type="component" value="Unassembled WGS sequence"/>
</dbReference>
<keyword evidence="2" id="KW-0637">Prenyltransferase</keyword>
<dbReference type="PROSITE" id="PS51147">
    <property type="entry name" value="PFTA"/>
    <property type="match status" value="1"/>
</dbReference>
<name>A0AA85J7V9_TRIRE</name>
<dbReference type="Pfam" id="PF01239">
    <property type="entry name" value="PPTA"/>
    <property type="match status" value="2"/>
</dbReference>
<dbReference type="SUPFAM" id="SSF48439">
    <property type="entry name" value="Protein prenylyltransferase"/>
    <property type="match status" value="1"/>
</dbReference>
<keyword evidence="5" id="KW-1185">Reference proteome</keyword>
<evidence type="ECO:0000256" key="2">
    <source>
        <dbReference type="ARBA" id="ARBA00022602"/>
    </source>
</evidence>